<evidence type="ECO:0000313" key="3">
    <source>
        <dbReference type="EMBL" id="PWJ95876.1"/>
    </source>
</evidence>
<evidence type="ECO:0000256" key="2">
    <source>
        <dbReference type="SAM" id="Phobius"/>
    </source>
</evidence>
<keyword evidence="4" id="KW-1185">Reference proteome</keyword>
<protein>
    <submittedName>
        <fullName evidence="3">Uncharacterized protein</fullName>
    </submittedName>
</protein>
<accession>A0AA45C850</accession>
<keyword evidence="2" id="KW-0812">Transmembrane</keyword>
<reference evidence="3 4" key="1">
    <citation type="submission" date="2018-05" db="EMBL/GenBank/DDBJ databases">
        <title>Genomic Encyclopedia of Type Strains, Phase IV (KMG-IV): sequencing the most valuable type-strain genomes for metagenomic binning, comparative biology and taxonomic classification.</title>
        <authorList>
            <person name="Goeker M."/>
        </authorList>
    </citation>
    <scope>NUCLEOTIDE SEQUENCE [LARGE SCALE GENOMIC DNA]</scope>
    <source>
        <strain evidence="3 4">DSM 24906</strain>
    </source>
</reference>
<gene>
    <name evidence="3" type="ORF">C7380_10353</name>
</gene>
<comment type="caution">
    <text evidence="3">The sequence shown here is derived from an EMBL/GenBank/DDBJ whole genome shotgun (WGS) entry which is preliminary data.</text>
</comment>
<organism evidence="3 4">
    <name type="scientific">Oceanotoga teriensis</name>
    <dbReference type="NCBI Taxonomy" id="515440"/>
    <lineage>
        <taxon>Bacteria</taxon>
        <taxon>Thermotogati</taxon>
        <taxon>Thermotogota</taxon>
        <taxon>Thermotogae</taxon>
        <taxon>Petrotogales</taxon>
        <taxon>Petrotogaceae</taxon>
        <taxon>Oceanotoga</taxon>
    </lineage>
</organism>
<keyword evidence="1" id="KW-0175">Coiled coil</keyword>
<feature type="coiled-coil region" evidence="1">
    <location>
        <begin position="51"/>
        <end position="78"/>
    </location>
</feature>
<dbReference type="EMBL" id="QGGI01000003">
    <property type="protein sequence ID" value="PWJ95876.1"/>
    <property type="molecule type" value="Genomic_DNA"/>
</dbReference>
<dbReference type="RefSeq" id="WP_109603994.1">
    <property type="nucleotide sequence ID" value="NZ_JAMHJO010000007.1"/>
</dbReference>
<name>A0AA45C850_9BACT</name>
<keyword evidence="2" id="KW-1133">Transmembrane helix</keyword>
<proteinExistence type="predicted"/>
<evidence type="ECO:0000313" key="4">
    <source>
        <dbReference type="Proteomes" id="UP000245921"/>
    </source>
</evidence>
<dbReference type="AlphaFoldDB" id="A0AA45C850"/>
<evidence type="ECO:0000256" key="1">
    <source>
        <dbReference type="SAM" id="Coils"/>
    </source>
</evidence>
<keyword evidence="2" id="KW-0472">Membrane</keyword>
<dbReference type="Proteomes" id="UP000245921">
    <property type="component" value="Unassembled WGS sequence"/>
</dbReference>
<feature type="transmembrane region" description="Helical" evidence="2">
    <location>
        <begin position="24"/>
        <end position="47"/>
    </location>
</feature>
<sequence>MPDKIYDKTQAIQDVKTSSRTVDIILIISFVMAILTFSIWMSLFLTFGKNIEVYKDSIKVEKENLKNKKEEIAIMDEKINKYVQILSVLEKK</sequence>